<accession>A0A5M7BSS4</accession>
<sequence>MDVLVVGAGPTGLALAHELALAGVRTAVVEERSKRIEQTKGGTVQPRTAELLDARGLLDAVLARALPRAEVGGHFATLPVPLDCTPWRTRTPHPIPIPQWEFEEVLEDAAVAKGAQVLRGHPVTGIEPDETGVTVIAGSATLRAQYVVACDGAHSTVRKLLGVPFPGRPGSYRAVLAEIRLSAASDSVPSTIGHFSSMTREGGGFWGVLVPLGGDRYRFTCGSAEEADPSPEGVQRALTAIYDPPTRLAEVLTSSRFSDATRQVEQYRSGRVLFAGDAAHIHPPLGGQGLNLGMQDAINLGWKLAATVAGWAPEGLLDSYHAERHPAAARVLHHTSAQRVLADVRASEDVVALREIFTDLMRLPDTNRHLAGMMSGLDAAGRVPDLDLVTDEGPVRLAELLRSGRGLLLDLTGSLEVPEGWADRVDVVRAKSEVDYPSLLLRPDATACWFGDGALADVLREQFGAPAPVARSAR</sequence>
<dbReference type="GO" id="GO:0071949">
    <property type="term" value="F:FAD binding"/>
    <property type="evidence" value="ECO:0007669"/>
    <property type="project" value="InterPro"/>
</dbReference>
<keyword evidence="2" id="KW-0285">Flavoprotein</keyword>
<dbReference type="PANTHER" id="PTHR43004:SF19">
    <property type="entry name" value="BINDING MONOOXYGENASE, PUTATIVE (JCVI)-RELATED"/>
    <property type="match status" value="1"/>
</dbReference>
<dbReference type="SMR" id="A0A5M7BSS4"/>
<evidence type="ECO:0000256" key="2">
    <source>
        <dbReference type="ARBA" id="ARBA00022630"/>
    </source>
</evidence>
<dbReference type="InterPro" id="IPR002938">
    <property type="entry name" value="FAD-bd"/>
</dbReference>
<comment type="cofactor">
    <cofactor evidence="1">
        <name>FAD</name>
        <dbReference type="ChEBI" id="CHEBI:57692"/>
    </cofactor>
</comment>
<comment type="caution">
    <text evidence="5">The sequence shown here is derived from an EMBL/GenBank/DDBJ whole genome shotgun (WGS) entry which is preliminary data.</text>
</comment>
<gene>
    <name evidence="5" type="ORF">F1721_17880</name>
</gene>
<evidence type="ECO:0000313" key="5">
    <source>
        <dbReference type="EMBL" id="KAA5832839.1"/>
    </source>
</evidence>
<dbReference type="AlphaFoldDB" id="A0A5M7BSS4"/>
<keyword evidence="6" id="KW-1185">Reference proteome</keyword>
<dbReference type="PANTHER" id="PTHR43004">
    <property type="entry name" value="TRK SYSTEM POTASSIUM UPTAKE PROTEIN"/>
    <property type="match status" value="1"/>
</dbReference>
<name>A0A5M7BSS4_SACHI</name>
<dbReference type="Gene3D" id="3.40.30.120">
    <property type="match status" value="1"/>
</dbReference>
<proteinExistence type="predicted"/>
<evidence type="ECO:0000313" key="6">
    <source>
        <dbReference type="Proteomes" id="UP000323946"/>
    </source>
</evidence>
<reference evidence="5 6" key="1">
    <citation type="submission" date="2019-09" db="EMBL/GenBank/DDBJ databases">
        <title>Draft genome sequence of the thermophilic Saccharopolyspora hirsuta VKM Ac-666T.</title>
        <authorList>
            <person name="Lobastova T.G."/>
            <person name="Fokina V."/>
            <person name="Bragin E.Y."/>
            <person name="Shtratnikova V.Y."/>
            <person name="Starodumova I.P."/>
            <person name="Tarlachkov S.V."/>
            <person name="Donova M.V."/>
        </authorList>
    </citation>
    <scope>NUCLEOTIDE SEQUENCE [LARGE SCALE GENOMIC DNA]</scope>
    <source>
        <strain evidence="5 6">VKM Ac-666</strain>
    </source>
</reference>
<protein>
    <submittedName>
        <fullName evidence="5">FAD-dependent oxidoreductase</fullName>
    </submittedName>
</protein>
<dbReference type="PRINTS" id="PR00420">
    <property type="entry name" value="RNGMNOXGNASE"/>
</dbReference>
<keyword evidence="3" id="KW-0274">FAD</keyword>
<feature type="domain" description="FAD-binding" evidence="4">
    <location>
        <begin position="2"/>
        <end position="333"/>
    </location>
</feature>
<dbReference type="Gene3D" id="3.30.70.2450">
    <property type="match status" value="1"/>
</dbReference>
<dbReference type="Pfam" id="PF01494">
    <property type="entry name" value="FAD_binding_3"/>
    <property type="match status" value="1"/>
</dbReference>
<dbReference type="RefSeq" id="WP_150067824.1">
    <property type="nucleotide sequence ID" value="NZ_VWPH01000007.1"/>
</dbReference>
<dbReference type="Gene3D" id="3.50.50.60">
    <property type="entry name" value="FAD/NAD(P)-binding domain"/>
    <property type="match status" value="1"/>
</dbReference>
<dbReference type="EMBL" id="VWPH01000007">
    <property type="protein sequence ID" value="KAA5832839.1"/>
    <property type="molecule type" value="Genomic_DNA"/>
</dbReference>
<dbReference type="SUPFAM" id="SSF51905">
    <property type="entry name" value="FAD/NAD(P)-binding domain"/>
    <property type="match status" value="1"/>
</dbReference>
<dbReference type="Pfam" id="PF21274">
    <property type="entry name" value="Rng_hyd_C"/>
    <property type="match status" value="1"/>
</dbReference>
<dbReference type="InterPro" id="IPR050641">
    <property type="entry name" value="RIFMO-like"/>
</dbReference>
<dbReference type="Proteomes" id="UP000323946">
    <property type="component" value="Unassembled WGS sequence"/>
</dbReference>
<dbReference type="GO" id="GO:0016709">
    <property type="term" value="F:oxidoreductase activity, acting on paired donors, with incorporation or reduction of molecular oxygen, NAD(P)H as one donor, and incorporation of one atom of oxygen"/>
    <property type="evidence" value="ECO:0007669"/>
    <property type="project" value="UniProtKB-ARBA"/>
</dbReference>
<evidence type="ECO:0000256" key="3">
    <source>
        <dbReference type="ARBA" id="ARBA00022827"/>
    </source>
</evidence>
<evidence type="ECO:0000259" key="4">
    <source>
        <dbReference type="Pfam" id="PF01494"/>
    </source>
</evidence>
<dbReference type="InterPro" id="IPR036188">
    <property type="entry name" value="FAD/NAD-bd_sf"/>
</dbReference>
<organism evidence="5 6">
    <name type="scientific">Saccharopolyspora hirsuta</name>
    <dbReference type="NCBI Taxonomy" id="1837"/>
    <lineage>
        <taxon>Bacteria</taxon>
        <taxon>Bacillati</taxon>
        <taxon>Actinomycetota</taxon>
        <taxon>Actinomycetes</taxon>
        <taxon>Pseudonocardiales</taxon>
        <taxon>Pseudonocardiaceae</taxon>
        <taxon>Saccharopolyspora</taxon>
    </lineage>
</organism>
<evidence type="ECO:0000256" key="1">
    <source>
        <dbReference type="ARBA" id="ARBA00001974"/>
    </source>
</evidence>
<dbReference type="OrthoDB" id="4141215at2"/>